<dbReference type="Pfam" id="PF08238">
    <property type="entry name" value="Sel1"/>
    <property type="match status" value="2"/>
</dbReference>
<dbReference type="EMBL" id="WTPW01000713">
    <property type="protein sequence ID" value="KAF0486231.1"/>
    <property type="molecule type" value="Genomic_DNA"/>
</dbReference>
<gene>
    <name evidence="1" type="ORF">F8M41_022707</name>
</gene>
<dbReference type="Gene3D" id="1.25.40.10">
    <property type="entry name" value="Tetratricopeptide repeat domain"/>
    <property type="match status" value="1"/>
</dbReference>
<name>A0A8H4AEN4_GIGMA</name>
<keyword evidence="2" id="KW-1185">Reference proteome</keyword>
<dbReference type="PANTHER" id="PTHR43628">
    <property type="entry name" value="ACTIVATOR OF C KINASE PROTEIN 1-RELATED"/>
    <property type="match status" value="1"/>
</dbReference>
<dbReference type="InterPro" id="IPR011990">
    <property type="entry name" value="TPR-like_helical_dom_sf"/>
</dbReference>
<dbReference type="PANTHER" id="PTHR43628:SF1">
    <property type="entry name" value="CHITIN SYNTHASE REGULATORY FACTOR 2-RELATED"/>
    <property type="match status" value="1"/>
</dbReference>
<comment type="caution">
    <text evidence="1">The sequence shown here is derived from an EMBL/GenBank/DDBJ whole genome shotgun (WGS) entry which is preliminary data.</text>
</comment>
<evidence type="ECO:0000313" key="2">
    <source>
        <dbReference type="Proteomes" id="UP000439903"/>
    </source>
</evidence>
<dbReference type="Proteomes" id="UP000439903">
    <property type="component" value="Unassembled WGS sequence"/>
</dbReference>
<protein>
    <submittedName>
        <fullName evidence="1">HCP-like protein</fullName>
    </submittedName>
</protein>
<dbReference type="OrthoDB" id="2384430at2759"/>
<dbReference type="SUPFAM" id="SSF81901">
    <property type="entry name" value="HCP-like"/>
    <property type="match status" value="1"/>
</dbReference>
<dbReference type="InterPro" id="IPR052945">
    <property type="entry name" value="Mitotic_Regulator"/>
</dbReference>
<sequence length="81" mass="9499">MNQENPFALYNLRYNYEKGINLNKDEKKAFELYLKAANMGHTIAIFDVARCYDNGIGVEMDEHKAFIYYQKSAEMGHWGVR</sequence>
<dbReference type="InterPro" id="IPR006597">
    <property type="entry name" value="Sel1-like"/>
</dbReference>
<reference evidence="1 2" key="1">
    <citation type="journal article" date="2019" name="Environ. Microbiol.">
        <title>At the nexus of three kingdoms: the genome of the mycorrhizal fungus Gigaspora margarita provides insights into plant, endobacterial and fungal interactions.</title>
        <authorList>
            <person name="Venice F."/>
            <person name="Ghignone S."/>
            <person name="Salvioli di Fossalunga A."/>
            <person name="Amselem J."/>
            <person name="Novero M."/>
            <person name="Xianan X."/>
            <person name="Sedzielewska Toro K."/>
            <person name="Morin E."/>
            <person name="Lipzen A."/>
            <person name="Grigoriev I.V."/>
            <person name="Henrissat B."/>
            <person name="Martin F.M."/>
            <person name="Bonfante P."/>
        </authorList>
    </citation>
    <scope>NUCLEOTIDE SEQUENCE [LARGE SCALE GENOMIC DNA]</scope>
    <source>
        <strain evidence="1 2">BEG34</strain>
    </source>
</reference>
<organism evidence="1 2">
    <name type="scientific">Gigaspora margarita</name>
    <dbReference type="NCBI Taxonomy" id="4874"/>
    <lineage>
        <taxon>Eukaryota</taxon>
        <taxon>Fungi</taxon>
        <taxon>Fungi incertae sedis</taxon>
        <taxon>Mucoromycota</taxon>
        <taxon>Glomeromycotina</taxon>
        <taxon>Glomeromycetes</taxon>
        <taxon>Diversisporales</taxon>
        <taxon>Gigasporaceae</taxon>
        <taxon>Gigaspora</taxon>
    </lineage>
</organism>
<dbReference type="SMART" id="SM00671">
    <property type="entry name" value="SEL1"/>
    <property type="match status" value="2"/>
</dbReference>
<proteinExistence type="predicted"/>
<evidence type="ECO:0000313" key="1">
    <source>
        <dbReference type="EMBL" id="KAF0486231.1"/>
    </source>
</evidence>
<accession>A0A8H4AEN4</accession>
<dbReference type="AlphaFoldDB" id="A0A8H4AEN4"/>